<gene>
    <name evidence="2" type="ORF">BDV38DRAFT_240097</name>
</gene>
<proteinExistence type="predicted"/>
<keyword evidence="3" id="KW-1185">Reference proteome</keyword>
<feature type="chain" id="PRO_5024976303" evidence="1">
    <location>
        <begin position="23"/>
        <end position="90"/>
    </location>
</feature>
<keyword evidence="1" id="KW-0732">Signal</keyword>
<dbReference type="EMBL" id="ML743561">
    <property type="protein sequence ID" value="KAE8140655.1"/>
    <property type="molecule type" value="Genomic_DNA"/>
</dbReference>
<evidence type="ECO:0000256" key="1">
    <source>
        <dbReference type="SAM" id="SignalP"/>
    </source>
</evidence>
<dbReference type="RefSeq" id="XP_031916718.1">
    <property type="nucleotide sequence ID" value="XM_032053854.1"/>
</dbReference>
<organism evidence="2 3">
    <name type="scientific">Aspergillus pseudotamarii</name>
    <dbReference type="NCBI Taxonomy" id="132259"/>
    <lineage>
        <taxon>Eukaryota</taxon>
        <taxon>Fungi</taxon>
        <taxon>Dikarya</taxon>
        <taxon>Ascomycota</taxon>
        <taxon>Pezizomycotina</taxon>
        <taxon>Eurotiomycetes</taxon>
        <taxon>Eurotiomycetidae</taxon>
        <taxon>Eurotiales</taxon>
        <taxon>Aspergillaceae</taxon>
        <taxon>Aspergillus</taxon>
        <taxon>Aspergillus subgen. Circumdati</taxon>
    </lineage>
</organism>
<name>A0A5N6T2X2_ASPPS</name>
<accession>A0A5N6T2X2</accession>
<reference evidence="2 3" key="1">
    <citation type="submission" date="2019-04" db="EMBL/GenBank/DDBJ databases">
        <title>Friends and foes A comparative genomics study of 23 Aspergillus species from section Flavi.</title>
        <authorList>
            <consortium name="DOE Joint Genome Institute"/>
            <person name="Kjaerbolling I."/>
            <person name="Vesth T."/>
            <person name="Frisvad J.C."/>
            <person name="Nybo J.L."/>
            <person name="Theobald S."/>
            <person name="Kildgaard S."/>
            <person name="Isbrandt T."/>
            <person name="Kuo A."/>
            <person name="Sato A."/>
            <person name="Lyhne E.K."/>
            <person name="Kogle M.E."/>
            <person name="Wiebenga A."/>
            <person name="Kun R.S."/>
            <person name="Lubbers R.J."/>
            <person name="Makela M.R."/>
            <person name="Barry K."/>
            <person name="Chovatia M."/>
            <person name="Clum A."/>
            <person name="Daum C."/>
            <person name="Haridas S."/>
            <person name="He G."/>
            <person name="LaButti K."/>
            <person name="Lipzen A."/>
            <person name="Mondo S."/>
            <person name="Riley R."/>
            <person name="Salamov A."/>
            <person name="Simmons B.A."/>
            <person name="Magnuson J.K."/>
            <person name="Henrissat B."/>
            <person name="Mortensen U.H."/>
            <person name="Larsen T.O."/>
            <person name="Devries R.P."/>
            <person name="Grigoriev I.V."/>
            <person name="Machida M."/>
            <person name="Baker S.E."/>
            <person name="Andersen M.R."/>
        </authorList>
    </citation>
    <scope>NUCLEOTIDE SEQUENCE [LARGE SCALE GENOMIC DNA]</scope>
    <source>
        <strain evidence="2 3">CBS 117625</strain>
    </source>
</reference>
<dbReference type="GeneID" id="43638064"/>
<evidence type="ECO:0000313" key="3">
    <source>
        <dbReference type="Proteomes" id="UP000325672"/>
    </source>
</evidence>
<dbReference type="Proteomes" id="UP000325672">
    <property type="component" value="Unassembled WGS sequence"/>
</dbReference>
<sequence length="90" mass="9860">MDSWGWVTSTILFPIIPGAALGTHPSLAPETLTLHVGRVGNLVSINLRAFLVSRPTQYCEMFLKDGNFISPPLLFNNMGFRPPSHTPSPL</sequence>
<dbReference type="AlphaFoldDB" id="A0A5N6T2X2"/>
<protein>
    <submittedName>
        <fullName evidence="2">Uncharacterized protein</fullName>
    </submittedName>
</protein>
<evidence type="ECO:0000313" key="2">
    <source>
        <dbReference type="EMBL" id="KAE8140655.1"/>
    </source>
</evidence>
<feature type="signal peptide" evidence="1">
    <location>
        <begin position="1"/>
        <end position="22"/>
    </location>
</feature>